<dbReference type="EMBL" id="BEGY01000079">
    <property type="protein sequence ID" value="GAX82349.1"/>
    <property type="molecule type" value="Genomic_DNA"/>
</dbReference>
<accession>A0A250XHF5</accession>
<feature type="region of interest" description="Disordered" evidence="1">
    <location>
        <begin position="482"/>
        <end position="504"/>
    </location>
</feature>
<dbReference type="AlphaFoldDB" id="A0A250XHF5"/>
<dbReference type="Proteomes" id="UP000232323">
    <property type="component" value="Unassembled WGS sequence"/>
</dbReference>
<organism evidence="2 3">
    <name type="scientific">Chlamydomonas eustigma</name>
    <dbReference type="NCBI Taxonomy" id="1157962"/>
    <lineage>
        <taxon>Eukaryota</taxon>
        <taxon>Viridiplantae</taxon>
        <taxon>Chlorophyta</taxon>
        <taxon>core chlorophytes</taxon>
        <taxon>Chlorophyceae</taxon>
        <taxon>CS clade</taxon>
        <taxon>Chlamydomonadales</taxon>
        <taxon>Chlamydomonadaceae</taxon>
        <taxon>Chlamydomonas</taxon>
    </lineage>
</organism>
<evidence type="ECO:0000313" key="2">
    <source>
        <dbReference type="EMBL" id="GAX82349.1"/>
    </source>
</evidence>
<feature type="compositionally biased region" description="Basic and acidic residues" evidence="1">
    <location>
        <begin position="379"/>
        <end position="394"/>
    </location>
</feature>
<proteinExistence type="predicted"/>
<reference evidence="2 3" key="1">
    <citation type="submission" date="2017-08" db="EMBL/GenBank/DDBJ databases">
        <title>Acidophilic green algal genome provides insights into adaptation to an acidic environment.</title>
        <authorList>
            <person name="Hirooka S."/>
            <person name="Hirose Y."/>
            <person name="Kanesaki Y."/>
            <person name="Higuchi S."/>
            <person name="Fujiwara T."/>
            <person name="Onuma R."/>
            <person name="Era A."/>
            <person name="Ohbayashi R."/>
            <person name="Uzuka A."/>
            <person name="Nozaki H."/>
            <person name="Yoshikawa H."/>
            <person name="Miyagishima S.Y."/>
        </authorList>
    </citation>
    <scope>NUCLEOTIDE SEQUENCE [LARGE SCALE GENOMIC DNA]</scope>
    <source>
        <strain evidence="2 3">NIES-2499</strain>
    </source>
</reference>
<feature type="compositionally biased region" description="Low complexity" evidence="1">
    <location>
        <begin position="567"/>
        <end position="576"/>
    </location>
</feature>
<name>A0A250XHF5_9CHLO</name>
<gene>
    <name evidence="2" type="ORF">CEUSTIGMA_g9778.t1</name>
</gene>
<feature type="compositionally biased region" description="Acidic residues" evidence="1">
    <location>
        <begin position="369"/>
        <end position="378"/>
    </location>
</feature>
<keyword evidence="3" id="KW-1185">Reference proteome</keyword>
<feature type="region of interest" description="Disordered" evidence="1">
    <location>
        <begin position="567"/>
        <end position="587"/>
    </location>
</feature>
<evidence type="ECO:0000313" key="3">
    <source>
        <dbReference type="Proteomes" id="UP000232323"/>
    </source>
</evidence>
<sequence length="1016" mass="110314">MNPMSQVVEFSGLKQEGLIVQKHELWNRVYTFQTDSSNDQHPGPFFFDWPWRRITPEQPFATLQHLYSELLLPWYTKYSNKNFPDEKDFCMSSTSEAGSRRRYLAWEALDEPFYVKQVSDMYGTLPQQLRALLRIDIYGNVISLDAINHSLCYFNMDHIFPNSRGGYTVQHNLMALSTASNTGKGPHIHNAIIKVLRNKDSSAVVKDLIVNVKTNVKDSKDSLVLMPLMQGIRVHHVNKMWRIACKAAGVKSSDDALPEQHLRDVIQVFRLILCCPWEWSEKRKSGKVQTVQQKLLQKNGGPAKHPLSHHQGSVKILHKVLNGMCSAIPWLPELLEYIFPSSGHPYLDSPLRTAALEDDEENSLKEEVASEADVEDAMEEAKEKQDNPEEVAKVEEEEEEDIGSDVASSSKIGSDTPDLDEDVACWSINGDGQDRSDDILQLDPRNEIKNTGDPTETQTQQFKLQPAAHQTQKYVTYLQLPHGTSGGSSEGGADKVPDVSSSHKKTSNANLIVVTPTAAATSQAVPSSCFPAVRHSGMPSEVPAAMSEFLSLPAGYRQLKTWWQPLRSSRTPTTPTKQPPKQLPRQLPLWSNNVHSEGMMMPPPGIQGSNRVHPEGMMMPPPGIQGSNRVHPEGMMMTPPGIQGSNRVHPEGMMMTPPGIQGSNRVHPEGMMMTPPGIQGSYRVHPEGMMMTPPGIQGSYRVHPEGMMMTPPGIQGSYRVHPEGMMMLPRGGSQRSGGFYVGDVTEPVSSSVAWRQSETIPDCTLALRHVQAAGAAAEPSNHLALRHVQAAGAAAEPSNHLALRHVQAAGAAAAPSNHLALRHVQAAGAAAPLAPLGLAPRRGTANVEGSTWSFAPGTAMPAPFTRYPADLVGRQVLHTSVGSTANYAAAGSTANYAAVGSTANYAAAGSTANYAAGVGAAASRDAAFAQMHNHVMHLTTRPAVSTMVHNHSVRQYIAAAPSSSGTASSSLLPSSSAVLQAQDSATKPSSSTYINDGSNVIAYKPSLLGRIFQRLF</sequence>
<dbReference type="OrthoDB" id="545965at2759"/>
<feature type="region of interest" description="Disordered" evidence="1">
    <location>
        <begin position="358"/>
        <end position="438"/>
    </location>
</feature>
<protein>
    <submittedName>
        <fullName evidence="2">Uncharacterized protein</fullName>
    </submittedName>
</protein>
<comment type="caution">
    <text evidence="2">The sequence shown here is derived from an EMBL/GenBank/DDBJ whole genome shotgun (WGS) entry which is preliminary data.</text>
</comment>
<evidence type="ECO:0000256" key="1">
    <source>
        <dbReference type="SAM" id="MobiDB-lite"/>
    </source>
</evidence>